<evidence type="ECO:0000313" key="5">
    <source>
        <dbReference type="EMBL" id="ETW84692.1"/>
    </source>
</evidence>
<dbReference type="RefSeq" id="XP_009544330.1">
    <property type="nucleotide sequence ID" value="XM_009546035.1"/>
</dbReference>
<feature type="compositionally biased region" description="Basic and acidic residues" evidence="4">
    <location>
        <begin position="592"/>
        <end position="624"/>
    </location>
</feature>
<feature type="compositionally biased region" description="Acidic residues" evidence="4">
    <location>
        <begin position="625"/>
        <end position="647"/>
    </location>
</feature>
<keyword evidence="2 3" id="KW-0040">ANK repeat</keyword>
<dbReference type="KEGG" id="hir:HETIRDRAFT_458314"/>
<sequence length="1778" mass="194667">MSQNAEAQAFLARVASLPSGPGVSLDAVLQPSLDDESALRKLFATDKAHPRLADIHVGLVDVFAAPAAARTTRARVVPDDAALAANYVLPLSDARRRKEGAPATVPDLDAFKKSWRLFTEGSLSQLTDWNNVVAAGGSVLACLSPLPDAAKATKRTMRKYFHEAAYPSSDVDLFLWGLTPEQAERKIVAIYDAVRDSVPWDVTCVRTKHTVSIHSQYPYRCIQIVLRLYRSPAEILAGFDVDAPCCAYDGARVWASPRALVAMMRQCNTVDVARRSPSYEARLAKYAARDFEVRVPALRRADVDPTIFERAITRVQGLARLLVLEKLASPDARAQYVAERGALRARPAASMYRPSRRARQYKGDLKANVVGSGGLEMNDYDTVSLHVPYGPGWDARRIEKLVFKTDLGINSPFNPKNEGRRLHRHPAYFGTMEECLDDCCGHCPEPRGEKERELRDEEDKSYIRGRVAFIAEDPGRQTLSGSFNPIDAGEWSEQAYILPTARLFSAIAARDRPAVHALLAAGAHEDVNRRDHVGRTALHVAIFADAADVACDLVDAGARMSARLVGGCSALHLAAQRGMAGVVRKMLERSALNEEKDEAEKAARKAAEEVEEEGKVADADPERPSDEDDWSSEEAEDEDGEEDDDDDGGRKKRKRTKARKTEDDAPAADADADALEDSADEPDILDLSAPDWDFGLTPLAYAIIAGAPAVVDVLLAAGADPKLPTKATHARPALHPLMLTTLARDEARGAQIAARLLAAGASSSVADENLLTLFHRIVLAGTTHVAASVLRHDANAKAVVGFPAWATNVLVYPFVSAVAKGDYAMLAVLLAYGSTLTITPEDVERAEEKSNTRWRIFPRSFESKVRFPLEVATAARDEVVHLLAALGADVNIVTGLSALLSQNHPERLDLLAWTTRALAYYDAALAKIEDDKKSQGASVAPEAPAEDTWSAYRAYVTKMQLFLAKPGVHAQQNQGMDDPGLVGAAKAYLEDVKTTLIKHGATLPPDDASGSKQAAVGDASGGLLRAQMNQQRSGYDRHTQFTTEPVPLHLKAQYDELFEACWTGDNARIEELCLPRRVPGGSEPPIHISVHASIPPSLDHTPLHVALYRRHWDTARLVLAIASAQYQPDKPDLSLSDPNCLWPVDGSDSDGDSDVEMDDDAADPEINFTDIAERPSAVHCQVAPTRMLQQANNWISKNGKKLEFGSPIEKTIIQDDMEGFVQMCNLYNLVGHDLLADDLVPTIMSNDRPEMLDEMIRRTGCGITAVLDAQLKADPAAPAAKDTEETIYLGLNVGGKKRRDLVTRGMPQKNASRSPELLIEAAKAGALNVLDYLSGPRALAAYRFYAASNSSERALYLRREQDLAGVLPKWLGWQLNPLNESCLTAAIITNKLEFIKRLFDLEPDLMMEAMNARIKFVGFNALLLAAHVSCDTAIFDFFLEKGCDPTERDNRGCNIYHVACASTSHNRRKFLDHIMKTLPAEQTHELLAQQSKDSEDTPAMVATKKGWFVSLRAMLEWGMRPSTLLVKDEKGSTPLHVAANQYDASLTKVILLHIPPEGLYIENGVGQTPLDIITQRYLTMRTGNGNSNIMPRMDDLSRNITGLGRPPPPLAQQEARVQKLRTMLNVLLEDGKLVRTTKLANELLAFADRMESKLAAARSAAKPKTVVDGPELDPSMPIADLDATYAAILDAVAAVPGKRQLVHLLDVQKSVKVQLRSYQPAVDIGHAFEQKMKESDGFEIAIVNHSESSMPTSQLRNLNARLPFHNYQRADNIFTSEA</sequence>
<dbReference type="PANTHER" id="PTHR24198:SF165">
    <property type="entry name" value="ANKYRIN REPEAT-CONTAINING PROTEIN-RELATED"/>
    <property type="match status" value="1"/>
</dbReference>
<dbReference type="InterPro" id="IPR002110">
    <property type="entry name" value="Ankyrin_rpt"/>
</dbReference>
<dbReference type="OrthoDB" id="539213at2759"/>
<feature type="region of interest" description="Disordered" evidence="4">
    <location>
        <begin position="592"/>
        <end position="678"/>
    </location>
</feature>
<proteinExistence type="predicted"/>
<dbReference type="PROSITE" id="PS50088">
    <property type="entry name" value="ANK_REPEAT"/>
    <property type="match status" value="2"/>
</dbReference>
<dbReference type="PANTHER" id="PTHR24198">
    <property type="entry name" value="ANKYRIN REPEAT AND PROTEIN KINASE DOMAIN-CONTAINING PROTEIN"/>
    <property type="match status" value="1"/>
</dbReference>
<dbReference type="GeneID" id="20676899"/>
<dbReference type="EMBL" id="KI925456">
    <property type="protein sequence ID" value="ETW84692.1"/>
    <property type="molecule type" value="Genomic_DNA"/>
</dbReference>
<evidence type="ECO:0000256" key="3">
    <source>
        <dbReference type="PROSITE-ProRule" id="PRU00023"/>
    </source>
</evidence>
<keyword evidence="6" id="KW-1185">Reference proteome</keyword>
<feature type="compositionally biased region" description="Acidic residues" evidence="4">
    <location>
        <begin position="664"/>
        <end position="678"/>
    </location>
</feature>
<evidence type="ECO:0000256" key="2">
    <source>
        <dbReference type="ARBA" id="ARBA00023043"/>
    </source>
</evidence>
<organism evidence="5 6">
    <name type="scientific">Heterobasidion irregulare (strain TC 32-1)</name>
    <dbReference type="NCBI Taxonomy" id="747525"/>
    <lineage>
        <taxon>Eukaryota</taxon>
        <taxon>Fungi</taxon>
        <taxon>Dikarya</taxon>
        <taxon>Basidiomycota</taxon>
        <taxon>Agaricomycotina</taxon>
        <taxon>Agaricomycetes</taxon>
        <taxon>Russulales</taxon>
        <taxon>Bondarzewiaceae</taxon>
        <taxon>Heterobasidion</taxon>
        <taxon>Heterobasidion annosum species complex</taxon>
    </lineage>
</organism>
<dbReference type="SMART" id="SM00248">
    <property type="entry name" value="ANK"/>
    <property type="match status" value="10"/>
</dbReference>
<dbReference type="InParanoid" id="W4KFR3"/>
<reference evidence="5 6" key="1">
    <citation type="journal article" date="2012" name="New Phytol.">
        <title>Insight into trade-off between wood decay and parasitism from the genome of a fungal forest pathogen.</title>
        <authorList>
            <person name="Olson A."/>
            <person name="Aerts A."/>
            <person name="Asiegbu F."/>
            <person name="Belbahri L."/>
            <person name="Bouzid O."/>
            <person name="Broberg A."/>
            <person name="Canback B."/>
            <person name="Coutinho P.M."/>
            <person name="Cullen D."/>
            <person name="Dalman K."/>
            <person name="Deflorio G."/>
            <person name="van Diepen L.T."/>
            <person name="Dunand C."/>
            <person name="Duplessis S."/>
            <person name="Durling M."/>
            <person name="Gonthier P."/>
            <person name="Grimwood J."/>
            <person name="Fossdal C.G."/>
            <person name="Hansson D."/>
            <person name="Henrissat B."/>
            <person name="Hietala A."/>
            <person name="Himmelstrand K."/>
            <person name="Hoffmeister D."/>
            <person name="Hogberg N."/>
            <person name="James T.Y."/>
            <person name="Karlsson M."/>
            <person name="Kohler A."/>
            <person name="Kues U."/>
            <person name="Lee Y.H."/>
            <person name="Lin Y.C."/>
            <person name="Lind M."/>
            <person name="Lindquist E."/>
            <person name="Lombard V."/>
            <person name="Lucas S."/>
            <person name="Lunden K."/>
            <person name="Morin E."/>
            <person name="Murat C."/>
            <person name="Park J."/>
            <person name="Raffaello T."/>
            <person name="Rouze P."/>
            <person name="Salamov A."/>
            <person name="Schmutz J."/>
            <person name="Solheim H."/>
            <person name="Stahlberg J."/>
            <person name="Velez H."/>
            <person name="de Vries R.P."/>
            <person name="Wiebenga A."/>
            <person name="Woodward S."/>
            <person name="Yakovlev I."/>
            <person name="Garbelotto M."/>
            <person name="Martin F."/>
            <person name="Grigoriev I.V."/>
            <person name="Stenlid J."/>
        </authorList>
    </citation>
    <scope>NUCLEOTIDE SEQUENCE [LARGE SCALE GENOMIC DNA]</scope>
    <source>
        <strain evidence="5 6">TC 32-1</strain>
    </source>
</reference>
<keyword evidence="1" id="KW-0677">Repeat</keyword>
<protein>
    <recommendedName>
        <fullName evidence="7">Ankyrin repeat protein</fullName>
    </recommendedName>
</protein>
<evidence type="ECO:0008006" key="7">
    <source>
        <dbReference type="Google" id="ProtNLM"/>
    </source>
</evidence>
<evidence type="ECO:0000256" key="1">
    <source>
        <dbReference type="ARBA" id="ARBA00022737"/>
    </source>
</evidence>
<accession>W4KFR3</accession>
<dbReference type="HOGENOM" id="CLU_003548_0_0_1"/>
<evidence type="ECO:0000313" key="6">
    <source>
        <dbReference type="Proteomes" id="UP000030671"/>
    </source>
</evidence>
<feature type="repeat" description="ANK" evidence="3">
    <location>
        <begin position="694"/>
        <end position="726"/>
    </location>
</feature>
<gene>
    <name evidence="5" type="ORF">HETIRDRAFT_458314</name>
</gene>
<name>W4KFR3_HETIT</name>
<evidence type="ECO:0000256" key="4">
    <source>
        <dbReference type="SAM" id="MobiDB-lite"/>
    </source>
</evidence>
<dbReference type="eggNOG" id="ENOG502QU61">
    <property type="taxonomic scope" value="Eukaryota"/>
</dbReference>
<dbReference type="InterPro" id="IPR036770">
    <property type="entry name" value="Ankyrin_rpt-contain_sf"/>
</dbReference>
<dbReference type="SUPFAM" id="SSF48403">
    <property type="entry name" value="Ankyrin repeat"/>
    <property type="match status" value="3"/>
</dbReference>
<feature type="repeat" description="ANK" evidence="3">
    <location>
        <begin position="566"/>
        <end position="598"/>
    </location>
</feature>
<dbReference type="Gene3D" id="1.25.40.20">
    <property type="entry name" value="Ankyrin repeat-containing domain"/>
    <property type="match status" value="3"/>
</dbReference>
<dbReference type="Proteomes" id="UP000030671">
    <property type="component" value="Unassembled WGS sequence"/>
</dbReference>
<dbReference type="PROSITE" id="PS50297">
    <property type="entry name" value="ANK_REP_REGION"/>
    <property type="match status" value="2"/>
</dbReference>